<reference evidence="2" key="1">
    <citation type="journal article" date="2021" name="Nat. Commun.">
        <title>Genetic determinants of endophytism in the Arabidopsis root mycobiome.</title>
        <authorList>
            <person name="Mesny F."/>
            <person name="Miyauchi S."/>
            <person name="Thiergart T."/>
            <person name="Pickel B."/>
            <person name="Atanasova L."/>
            <person name="Karlsson M."/>
            <person name="Huettel B."/>
            <person name="Barry K.W."/>
            <person name="Haridas S."/>
            <person name="Chen C."/>
            <person name="Bauer D."/>
            <person name="Andreopoulos W."/>
            <person name="Pangilinan J."/>
            <person name="LaButti K."/>
            <person name="Riley R."/>
            <person name="Lipzen A."/>
            <person name="Clum A."/>
            <person name="Drula E."/>
            <person name="Henrissat B."/>
            <person name="Kohler A."/>
            <person name="Grigoriev I.V."/>
            <person name="Martin F.M."/>
            <person name="Hacquard S."/>
        </authorList>
    </citation>
    <scope>NUCLEOTIDE SEQUENCE</scope>
    <source>
        <strain evidence="2">MPI-CAGE-CH-0243</strain>
    </source>
</reference>
<sequence>MASKSTQSTEKPVGIIRSAESYEGCIASSDQSSLIGTIVRFPDGTKWMLTEALSNVKLQQTDPPFEATQVFVCVRLGDAANPCKDVQEAVVKVKYQIIGLRESLAEIEAMVEDREKTLNENPDSEEAIECAEWAQEQLYSATNPVQQANEQTINEVGALLQFRQKHSRHTPKLLNFVTDVVPSNVNGVVMVGGYIVFILMTKVPGKQISHNEFHNELTVLERNEIRQAFKKALIDVWTLGILPCDQALRNIVWDEKEKKCYVVDFENIDVGTFKDPTAIFDNDYWHFWGLCDASTGCRYHSYAEAEEFPCEIPTCETFTYKMVACVLFTCVMFSWGLFAWVMMSSRSTPE</sequence>
<keyword evidence="1" id="KW-0812">Transmembrane</keyword>
<feature type="transmembrane region" description="Helical" evidence="1">
    <location>
        <begin position="318"/>
        <end position="341"/>
    </location>
</feature>
<dbReference type="Proteomes" id="UP000700596">
    <property type="component" value="Unassembled WGS sequence"/>
</dbReference>
<evidence type="ECO:0000256" key="1">
    <source>
        <dbReference type="SAM" id="Phobius"/>
    </source>
</evidence>
<keyword evidence="3" id="KW-1185">Reference proteome</keyword>
<organism evidence="2 3">
    <name type="scientific">Dendryphion nanum</name>
    <dbReference type="NCBI Taxonomy" id="256645"/>
    <lineage>
        <taxon>Eukaryota</taxon>
        <taxon>Fungi</taxon>
        <taxon>Dikarya</taxon>
        <taxon>Ascomycota</taxon>
        <taxon>Pezizomycotina</taxon>
        <taxon>Dothideomycetes</taxon>
        <taxon>Pleosporomycetidae</taxon>
        <taxon>Pleosporales</taxon>
        <taxon>Torulaceae</taxon>
        <taxon>Dendryphion</taxon>
    </lineage>
</organism>
<protein>
    <submittedName>
        <fullName evidence="2">Uncharacterized protein</fullName>
    </submittedName>
</protein>
<dbReference type="Gene3D" id="1.10.510.10">
    <property type="entry name" value="Transferase(Phosphotransferase) domain 1"/>
    <property type="match status" value="1"/>
</dbReference>
<dbReference type="EMBL" id="JAGMWT010000001">
    <property type="protein sequence ID" value="KAH7138575.1"/>
    <property type="molecule type" value="Genomic_DNA"/>
</dbReference>
<name>A0A9P9J1D4_9PLEO</name>
<evidence type="ECO:0000313" key="2">
    <source>
        <dbReference type="EMBL" id="KAH7138575.1"/>
    </source>
</evidence>
<comment type="caution">
    <text evidence="2">The sequence shown here is derived from an EMBL/GenBank/DDBJ whole genome shotgun (WGS) entry which is preliminary data.</text>
</comment>
<dbReference type="OrthoDB" id="5401170at2759"/>
<accession>A0A9P9J1D4</accession>
<gene>
    <name evidence="2" type="ORF">B0J11DRAFT_422148</name>
</gene>
<keyword evidence="1" id="KW-0472">Membrane</keyword>
<evidence type="ECO:0000313" key="3">
    <source>
        <dbReference type="Proteomes" id="UP000700596"/>
    </source>
</evidence>
<keyword evidence="1" id="KW-1133">Transmembrane helix</keyword>
<proteinExistence type="predicted"/>
<dbReference type="AlphaFoldDB" id="A0A9P9J1D4"/>